<evidence type="ECO:0000259" key="6">
    <source>
        <dbReference type="Pfam" id="PF25944"/>
    </source>
</evidence>
<dbReference type="Pfam" id="PF25917">
    <property type="entry name" value="BSH_RND"/>
    <property type="match status" value="1"/>
</dbReference>
<evidence type="ECO:0000259" key="5">
    <source>
        <dbReference type="Pfam" id="PF25917"/>
    </source>
</evidence>
<dbReference type="InterPro" id="IPR006143">
    <property type="entry name" value="RND_pump_MFP"/>
</dbReference>
<dbReference type="OrthoDB" id="9801814at2"/>
<evidence type="ECO:0000313" key="9">
    <source>
        <dbReference type="Proteomes" id="UP000294616"/>
    </source>
</evidence>
<dbReference type="PANTHER" id="PTHR30158:SF23">
    <property type="entry name" value="MULTIDRUG RESISTANCE PROTEIN MEXA"/>
    <property type="match status" value="1"/>
</dbReference>
<protein>
    <submittedName>
        <fullName evidence="8">Membrane fusion protein (Multidrug efflux system)</fullName>
    </submittedName>
</protein>
<feature type="domain" description="Multidrug resistance protein MdtA-like alpha-helical hairpin" evidence="4">
    <location>
        <begin position="105"/>
        <end position="173"/>
    </location>
</feature>
<dbReference type="Gene3D" id="2.40.30.170">
    <property type="match status" value="1"/>
</dbReference>
<evidence type="ECO:0000256" key="1">
    <source>
        <dbReference type="ARBA" id="ARBA00004196"/>
    </source>
</evidence>
<comment type="subcellular location">
    <subcellularLocation>
        <location evidence="1">Cell envelope</location>
    </subcellularLocation>
</comment>
<gene>
    <name evidence="8" type="ORF">C8N28_2428</name>
</gene>
<dbReference type="Pfam" id="PF25876">
    <property type="entry name" value="HH_MFP_RND"/>
    <property type="match status" value="1"/>
</dbReference>
<evidence type="ECO:0000256" key="2">
    <source>
        <dbReference type="ARBA" id="ARBA00009477"/>
    </source>
</evidence>
<feature type="domain" description="Multidrug resistance protein MdtA-like barrel-sandwich hybrid" evidence="5">
    <location>
        <begin position="64"/>
        <end position="205"/>
    </location>
</feature>
<reference evidence="8 9" key="1">
    <citation type="submission" date="2019-03" db="EMBL/GenBank/DDBJ databases">
        <title>Genomic Encyclopedia of Archaeal and Bacterial Type Strains, Phase II (KMG-II): from individual species to whole genera.</title>
        <authorList>
            <person name="Goeker M."/>
        </authorList>
    </citation>
    <scope>NUCLEOTIDE SEQUENCE [LARGE SCALE GENOMIC DNA]</scope>
    <source>
        <strain evidence="8 9">DSM 22554</strain>
    </source>
</reference>
<keyword evidence="3" id="KW-0175">Coiled coil</keyword>
<dbReference type="PROSITE" id="PS51257">
    <property type="entry name" value="PROKAR_LIPOPROTEIN"/>
    <property type="match status" value="1"/>
</dbReference>
<name>A0A4R1LU62_9SPHI</name>
<evidence type="ECO:0000259" key="4">
    <source>
        <dbReference type="Pfam" id="PF25876"/>
    </source>
</evidence>
<dbReference type="InterPro" id="IPR058625">
    <property type="entry name" value="MdtA-like_BSH"/>
</dbReference>
<accession>A0A4R1LU62</accession>
<evidence type="ECO:0000259" key="7">
    <source>
        <dbReference type="Pfam" id="PF25967"/>
    </source>
</evidence>
<dbReference type="NCBIfam" id="TIGR01730">
    <property type="entry name" value="RND_mfp"/>
    <property type="match status" value="1"/>
</dbReference>
<dbReference type="GO" id="GO:0005886">
    <property type="term" value="C:plasma membrane"/>
    <property type="evidence" value="ECO:0007669"/>
    <property type="project" value="TreeGrafter"/>
</dbReference>
<sequence>MFNRIKPLSAFIIPALLLLSSCGENKGAGNAADNQVMDFPVITIEPQSITLNSKYPATIEGEQNIEIRPKVDGFIEKIYVDEGATVRKGQPLFLINAPQYEQGVRSARAAIQIAEAGVNSAQMEVNKIRPLVDKKIISSYQLEGAQFDLESQQAQLARAKADLVNATTNLGYTQITSPVNGVIGTLPYKIGSLVSSNTAQPLTVVSNITNIYAYFSINEKEVLELAGRFNGPSTNASLAAMPPVSLILANGVEYSYPGKIETTSGLINTSTGSISVRANFPNPENTIRSGSSGVVTIPVTYDSAIVIPQKSTYEIQGKRFVYNVQDDGSVVSKPITVLSNNDGQFYIVTEGLAAGDKIAMEGLATLRDGLVIKPVMVNTDSLYQSINK</sequence>
<dbReference type="GO" id="GO:0046677">
    <property type="term" value="P:response to antibiotic"/>
    <property type="evidence" value="ECO:0007669"/>
    <property type="project" value="TreeGrafter"/>
</dbReference>
<evidence type="ECO:0000313" key="8">
    <source>
        <dbReference type="EMBL" id="TCK80683.1"/>
    </source>
</evidence>
<evidence type="ECO:0000256" key="3">
    <source>
        <dbReference type="SAM" id="Coils"/>
    </source>
</evidence>
<dbReference type="Pfam" id="PF25967">
    <property type="entry name" value="RND-MFP_C"/>
    <property type="match status" value="1"/>
</dbReference>
<dbReference type="InterPro" id="IPR058627">
    <property type="entry name" value="MdtA-like_C"/>
</dbReference>
<dbReference type="EMBL" id="SMGO01000003">
    <property type="protein sequence ID" value="TCK80683.1"/>
    <property type="molecule type" value="Genomic_DNA"/>
</dbReference>
<dbReference type="SUPFAM" id="SSF111369">
    <property type="entry name" value="HlyD-like secretion proteins"/>
    <property type="match status" value="1"/>
</dbReference>
<feature type="domain" description="Multidrug resistance protein MdtA-like beta-barrel" evidence="6">
    <location>
        <begin position="214"/>
        <end position="291"/>
    </location>
</feature>
<dbReference type="GO" id="GO:0030313">
    <property type="term" value="C:cell envelope"/>
    <property type="evidence" value="ECO:0007669"/>
    <property type="project" value="UniProtKB-SubCell"/>
</dbReference>
<feature type="domain" description="Multidrug resistance protein MdtA-like C-terminal permuted SH3" evidence="7">
    <location>
        <begin position="304"/>
        <end position="363"/>
    </location>
</feature>
<dbReference type="Gene3D" id="2.40.50.100">
    <property type="match status" value="1"/>
</dbReference>
<dbReference type="InterPro" id="IPR058626">
    <property type="entry name" value="MdtA-like_b-barrel"/>
</dbReference>
<proteinExistence type="inferred from homology"/>
<comment type="caution">
    <text evidence="8">The sequence shown here is derived from an EMBL/GenBank/DDBJ whole genome shotgun (WGS) entry which is preliminary data.</text>
</comment>
<dbReference type="Proteomes" id="UP000294616">
    <property type="component" value="Unassembled WGS sequence"/>
</dbReference>
<dbReference type="GO" id="GO:0022857">
    <property type="term" value="F:transmembrane transporter activity"/>
    <property type="evidence" value="ECO:0007669"/>
    <property type="project" value="InterPro"/>
</dbReference>
<dbReference type="AlphaFoldDB" id="A0A4R1LU62"/>
<dbReference type="PANTHER" id="PTHR30158">
    <property type="entry name" value="ACRA/E-RELATED COMPONENT OF DRUG EFFLUX TRANSPORTER"/>
    <property type="match status" value="1"/>
</dbReference>
<comment type="similarity">
    <text evidence="2">Belongs to the membrane fusion protein (MFP) (TC 8.A.1) family.</text>
</comment>
<feature type="coiled-coil region" evidence="3">
    <location>
        <begin position="142"/>
        <end position="169"/>
    </location>
</feature>
<dbReference type="RefSeq" id="WP_132225243.1">
    <property type="nucleotide sequence ID" value="NZ_SMGO01000003.1"/>
</dbReference>
<keyword evidence="9" id="KW-1185">Reference proteome</keyword>
<dbReference type="Gene3D" id="2.40.420.20">
    <property type="match status" value="1"/>
</dbReference>
<dbReference type="Gene3D" id="1.10.287.470">
    <property type="entry name" value="Helix hairpin bin"/>
    <property type="match status" value="1"/>
</dbReference>
<dbReference type="InterPro" id="IPR058624">
    <property type="entry name" value="MdtA-like_HH"/>
</dbReference>
<organism evidence="8 9">
    <name type="scientific">Albibacterium bauzanense</name>
    <dbReference type="NCBI Taxonomy" id="653929"/>
    <lineage>
        <taxon>Bacteria</taxon>
        <taxon>Pseudomonadati</taxon>
        <taxon>Bacteroidota</taxon>
        <taxon>Sphingobacteriia</taxon>
        <taxon>Sphingobacteriales</taxon>
        <taxon>Sphingobacteriaceae</taxon>
        <taxon>Albibacterium</taxon>
    </lineage>
</organism>
<dbReference type="Pfam" id="PF25944">
    <property type="entry name" value="Beta-barrel_RND"/>
    <property type="match status" value="1"/>
</dbReference>